<dbReference type="InterPro" id="IPR036868">
    <property type="entry name" value="TusA-like_sf"/>
</dbReference>
<dbReference type="Pfam" id="PF01206">
    <property type="entry name" value="TusA"/>
    <property type="match status" value="1"/>
</dbReference>
<gene>
    <name evidence="3" type="ORF">HKBW3S34_01137</name>
    <name evidence="4" type="ORF">HKBW3S42_00123</name>
    <name evidence="5" type="ORF">HKBW3S47_01688</name>
</gene>
<dbReference type="InterPro" id="IPR001455">
    <property type="entry name" value="TusA-like"/>
</dbReference>
<dbReference type="Proteomes" id="UP000568877">
    <property type="component" value="Unassembled WGS sequence"/>
</dbReference>
<dbReference type="PANTHER" id="PTHR33279">
    <property type="entry name" value="SULFUR CARRIER PROTEIN YEDF-RELATED"/>
    <property type="match status" value="1"/>
</dbReference>
<accession>A0A6V8PHX8</accession>
<proteinExistence type="inferred from homology"/>
<evidence type="ECO:0000259" key="2">
    <source>
        <dbReference type="Pfam" id="PF01206"/>
    </source>
</evidence>
<protein>
    <submittedName>
        <fullName evidence="4">Sulfite reductase (Ferredoxin)</fullName>
    </submittedName>
</protein>
<evidence type="ECO:0000313" key="3">
    <source>
        <dbReference type="EMBL" id="GFP30216.1"/>
    </source>
</evidence>
<sequence length="97" mass="11111">MNRSEESRGVRSRETDGGAIHYMDLRGEICPMNWVKTKLRLEELDPGEPLEVLLDEGEPIQNVPRSARSEGHKILNLKREGSYYRVLIERGHLSHGT</sequence>
<feature type="domain" description="UPF0033" evidence="2">
    <location>
        <begin position="22"/>
        <end position="90"/>
    </location>
</feature>
<evidence type="ECO:0000256" key="1">
    <source>
        <dbReference type="ARBA" id="ARBA00008984"/>
    </source>
</evidence>
<organism evidence="4 6">
    <name type="scientific">Candidatus Hakubella thermalkaliphila</name>
    <dbReference type="NCBI Taxonomy" id="2754717"/>
    <lineage>
        <taxon>Bacteria</taxon>
        <taxon>Bacillati</taxon>
        <taxon>Actinomycetota</taxon>
        <taxon>Actinomycetota incertae sedis</taxon>
        <taxon>Candidatus Hakubellales</taxon>
        <taxon>Candidatus Hakubellaceae</taxon>
        <taxon>Candidatus Hakubella</taxon>
    </lineage>
</organism>
<evidence type="ECO:0000313" key="5">
    <source>
        <dbReference type="EMBL" id="GFP39991.1"/>
    </source>
</evidence>
<reference evidence="6 7" key="1">
    <citation type="journal article" date="2020" name="Front. Microbiol.">
        <title>Single-cell genomics of novel Actinobacteria with the Wood-Ljungdahl pathway discovered in a serpentinizing system.</title>
        <authorList>
            <person name="Merino N."/>
            <person name="Kawai M."/>
            <person name="Boyd E.S."/>
            <person name="Colman D.R."/>
            <person name="McGlynn S.E."/>
            <person name="Nealson K.H."/>
            <person name="Kurokawa K."/>
            <person name="Hongoh Y."/>
        </authorList>
    </citation>
    <scope>NUCLEOTIDE SEQUENCE [LARGE SCALE GENOMIC DNA]</scope>
    <source>
        <strain evidence="3 8">S34</strain>
        <strain evidence="4 6">S42</strain>
        <strain evidence="5 7">S47</strain>
    </source>
</reference>
<dbReference type="EMBL" id="BLSD01000121">
    <property type="protein sequence ID" value="GFP39991.1"/>
    <property type="molecule type" value="Genomic_DNA"/>
</dbReference>
<dbReference type="SUPFAM" id="SSF64307">
    <property type="entry name" value="SirA-like"/>
    <property type="match status" value="1"/>
</dbReference>
<evidence type="ECO:0000313" key="6">
    <source>
        <dbReference type="Proteomes" id="UP000568877"/>
    </source>
</evidence>
<dbReference type="Gene3D" id="3.30.110.40">
    <property type="entry name" value="TusA-like domain"/>
    <property type="match status" value="1"/>
</dbReference>
<comment type="similarity">
    <text evidence="1">Belongs to the sulfur carrier protein TusA family.</text>
</comment>
<dbReference type="RefSeq" id="WP_308751066.1">
    <property type="nucleotide sequence ID" value="NZ_BLRZ01000049.1"/>
</dbReference>
<keyword evidence="8" id="KW-1185">Reference proteome</keyword>
<name>A0A6V8PHX8_9ACTN</name>
<dbReference type="EMBL" id="BLSA01000008">
    <property type="protein sequence ID" value="GFP31817.1"/>
    <property type="molecule type" value="Genomic_DNA"/>
</dbReference>
<evidence type="ECO:0000313" key="8">
    <source>
        <dbReference type="Proteomes" id="UP000588083"/>
    </source>
</evidence>
<dbReference type="CDD" id="cd00291">
    <property type="entry name" value="SirA_YedF_YeeD"/>
    <property type="match status" value="1"/>
</dbReference>
<evidence type="ECO:0000313" key="4">
    <source>
        <dbReference type="EMBL" id="GFP31817.1"/>
    </source>
</evidence>
<dbReference type="Proteomes" id="UP000569018">
    <property type="component" value="Unassembled WGS sequence"/>
</dbReference>
<dbReference type="Proteomes" id="UP000588083">
    <property type="component" value="Unassembled WGS sequence"/>
</dbReference>
<dbReference type="EMBL" id="BLRZ01000049">
    <property type="protein sequence ID" value="GFP30216.1"/>
    <property type="molecule type" value="Genomic_DNA"/>
</dbReference>
<evidence type="ECO:0000313" key="7">
    <source>
        <dbReference type="Proteomes" id="UP000569018"/>
    </source>
</evidence>
<dbReference type="PANTHER" id="PTHR33279:SF19">
    <property type="entry name" value="SSL1707 PROTEIN"/>
    <property type="match status" value="1"/>
</dbReference>
<comment type="caution">
    <text evidence="4">The sequence shown here is derived from an EMBL/GenBank/DDBJ whole genome shotgun (WGS) entry which is preliminary data.</text>
</comment>
<dbReference type="AlphaFoldDB" id="A0A6V8PHX8"/>